<dbReference type="Gene3D" id="1.10.150.240">
    <property type="entry name" value="Putative phosphatase, domain 2"/>
    <property type="match status" value="1"/>
</dbReference>
<dbReference type="Gene3D" id="3.40.50.1000">
    <property type="entry name" value="HAD superfamily/HAD-like"/>
    <property type="match status" value="1"/>
</dbReference>
<evidence type="ECO:0000256" key="4">
    <source>
        <dbReference type="ARBA" id="ARBA00023277"/>
    </source>
</evidence>
<dbReference type="SFLD" id="SFLDS00003">
    <property type="entry name" value="Haloacid_Dehalogenase"/>
    <property type="match status" value="1"/>
</dbReference>
<dbReference type="EMBL" id="MDLC01000061">
    <property type="protein sequence ID" value="ODS22640.1"/>
    <property type="molecule type" value="Genomic_DNA"/>
</dbReference>
<keyword evidence="3" id="KW-0460">Magnesium</keyword>
<dbReference type="Pfam" id="PF13419">
    <property type="entry name" value="HAD_2"/>
    <property type="match status" value="1"/>
</dbReference>
<dbReference type="InterPro" id="IPR023214">
    <property type="entry name" value="HAD_sf"/>
</dbReference>
<dbReference type="PANTHER" id="PTHR43434:SF23">
    <property type="entry name" value="PHOSPHOGLYCOLATE PHOSPHATASE"/>
    <property type="match status" value="1"/>
</dbReference>
<protein>
    <submittedName>
        <fullName evidence="5">Phosphoglycolate phosphatase</fullName>
    </submittedName>
</protein>
<dbReference type="GO" id="GO:0046872">
    <property type="term" value="F:metal ion binding"/>
    <property type="evidence" value="ECO:0007669"/>
    <property type="project" value="UniProtKB-KW"/>
</dbReference>
<evidence type="ECO:0000313" key="6">
    <source>
        <dbReference type="Proteomes" id="UP000242502"/>
    </source>
</evidence>
<dbReference type="SUPFAM" id="SSF56784">
    <property type="entry name" value="HAD-like"/>
    <property type="match status" value="1"/>
</dbReference>
<dbReference type="STRING" id="62101.AB835_13105"/>
<keyword evidence="2" id="KW-0378">Hydrolase</keyword>
<dbReference type="SFLD" id="SFLDG01135">
    <property type="entry name" value="C1.5.6:_HAD__Beta-PGM__Phospha"/>
    <property type="match status" value="1"/>
</dbReference>
<dbReference type="InterPro" id="IPR036412">
    <property type="entry name" value="HAD-like_sf"/>
</dbReference>
<evidence type="ECO:0000256" key="3">
    <source>
        <dbReference type="ARBA" id="ARBA00022842"/>
    </source>
</evidence>
<dbReference type="InterPro" id="IPR041492">
    <property type="entry name" value="HAD_2"/>
</dbReference>
<evidence type="ECO:0000256" key="1">
    <source>
        <dbReference type="ARBA" id="ARBA00022723"/>
    </source>
</evidence>
<proteinExistence type="predicted"/>
<sequence length="225" mass="25508">MKQMIKAVFFDLDGTLLDSAPDFYVAMHQLMDEYQQPRLKESDIRAFISHGARALITLAFGLSKGDEGFEVRHQRLLNIYHDTMGNHCSLFPGMEQLLKHIKQHHLFWGVITNKPARFTDPIMASLPLPSHPNLVICPDHTNNTKPDPEPLLLACNKVACKPVEAIYIGDHRRDIECGIAAGSLTIATRYGYLDKTDPIESWNAHFIAGNCDNIWPYIENKIKEN</sequence>
<gene>
    <name evidence="5" type="ORF">AB835_13105</name>
</gene>
<evidence type="ECO:0000313" key="5">
    <source>
        <dbReference type="EMBL" id="ODS22640.1"/>
    </source>
</evidence>
<dbReference type="InterPro" id="IPR050155">
    <property type="entry name" value="HAD-like_hydrolase_sf"/>
</dbReference>
<comment type="caution">
    <text evidence="5">The sequence shown here is derived from an EMBL/GenBank/DDBJ whole genome shotgun (WGS) entry which is preliminary data.</text>
</comment>
<dbReference type="GO" id="GO:0005829">
    <property type="term" value="C:cytosol"/>
    <property type="evidence" value="ECO:0007669"/>
    <property type="project" value="TreeGrafter"/>
</dbReference>
<name>A0A1D2QM42_9GAMM</name>
<dbReference type="InterPro" id="IPR006439">
    <property type="entry name" value="HAD-SF_hydro_IA"/>
</dbReference>
<organism evidence="5 6">
    <name type="scientific">Candidatus Endobugula sertula</name>
    <name type="common">Bugula neritina bacterial symbiont</name>
    <dbReference type="NCBI Taxonomy" id="62101"/>
    <lineage>
        <taxon>Bacteria</taxon>
        <taxon>Pseudomonadati</taxon>
        <taxon>Pseudomonadota</taxon>
        <taxon>Gammaproteobacteria</taxon>
        <taxon>Cellvibrionales</taxon>
        <taxon>Cellvibrionaceae</taxon>
        <taxon>Candidatus Endobugula</taxon>
    </lineage>
</organism>
<reference evidence="5 6" key="1">
    <citation type="journal article" date="2016" name="Appl. Environ. Microbiol.">
        <title>Lack of Overt Genome Reduction in the Bryostatin-Producing Bryozoan Symbiont "Candidatus Endobugula sertula".</title>
        <authorList>
            <person name="Miller I.J."/>
            <person name="Vanee N."/>
            <person name="Fong S.S."/>
            <person name="Lim-Fong G.E."/>
            <person name="Kwan J.C."/>
        </authorList>
    </citation>
    <scope>NUCLEOTIDE SEQUENCE [LARGE SCALE GENOMIC DNA]</scope>
    <source>
        <strain evidence="5">AB1-4</strain>
    </source>
</reference>
<dbReference type="AlphaFoldDB" id="A0A1D2QM42"/>
<evidence type="ECO:0000256" key="2">
    <source>
        <dbReference type="ARBA" id="ARBA00022801"/>
    </source>
</evidence>
<dbReference type="InterPro" id="IPR023198">
    <property type="entry name" value="PGP-like_dom2"/>
</dbReference>
<dbReference type="PANTHER" id="PTHR43434">
    <property type="entry name" value="PHOSPHOGLYCOLATE PHOSPHATASE"/>
    <property type="match status" value="1"/>
</dbReference>
<dbReference type="SFLD" id="SFLDG01129">
    <property type="entry name" value="C1.5:_HAD__Beta-PGM__Phosphata"/>
    <property type="match status" value="1"/>
</dbReference>
<keyword evidence="4" id="KW-0119">Carbohydrate metabolism</keyword>
<keyword evidence="1" id="KW-0479">Metal-binding</keyword>
<dbReference type="Proteomes" id="UP000242502">
    <property type="component" value="Unassembled WGS sequence"/>
</dbReference>
<dbReference type="NCBIfam" id="TIGR01549">
    <property type="entry name" value="HAD-SF-IA-v1"/>
    <property type="match status" value="1"/>
</dbReference>
<dbReference type="GO" id="GO:0006281">
    <property type="term" value="P:DNA repair"/>
    <property type="evidence" value="ECO:0007669"/>
    <property type="project" value="TreeGrafter"/>
</dbReference>
<accession>A0A1D2QM42</accession>
<dbReference type="GO" id="GO:0008967">
    <property type="term" value="F:phosphoglycolate phosphatase activity"/>
    <property type="evidence" value="ECO:0007669"/>
    <property type="project" value="TreeGrafter"/>
</dbReference>